<proteinExistence type="predicted"/>
<comment type="caution">
    <text evidence="1">The sequence shown here is derived from an EMBL/GenBank/DDBJ whole genome shotgun (WGS) entry which is preliminary data.</text>
</comment>
<organism evidence="1">
    <name type="scientific">marine sediment metagenome</name>
    <dbReference type="NCBI Taxonomy" id="412755"/>
    <lineage>
        <taxon>unclassified sequences</taxon>
        <taxon>metagenomes</taxon>
        <taxon>ecological metagenomes</taxon>
    </lineage>
</organism>
<protein>
    <submittedName>
        <fullName evidence="1">Uncharacterized protein</fullName>
    </submittedName>
</protein>
<evidence type="ECO:0000313" key="1">
    <source>
        <dbReference type="EMBL" id="KKN37009.1"/>
    </source>
</evidence>
<name>A0A0F9Q3D6_9ZZZZ</name>
<dbReference type="AlphaFoldDB" id="A0A0F9Q3D6"/>
<reference evidence="1" key="1">
    <citation type="journal article" date="2015" name="Nature">
        <title>Complex archaea that bridge the gap between prokaryotes and eukaryotes.</title>
        <authorList>
            <person name="Spang A."/>
            <person name="Saw J.H."/>
            <person name="Jorgensen S.L."/>
            <person name="Zaremba-Niedzwiedzka K."/>
            <person name="Martijn J."/>
            <person name="Lind A.E."/>
            <person name="van Eijk R."/>
            <person name="Schleper C."/>
            <person name="Guy L."/>
            <person name="Ettema T.J."/>
        </authorList>
    </citation>
    <scope>NUCLEOTIDE SEQUENCE</scope>
</reference>
<accession>A0A0F9Q3D6</accession>
<sequence>MDLIKIVDEALKEHYRETMGEKRVPSDYLCMFTEGGESHAVASAVMQETLKMVITVLKKYRISITNEGILIPYNDEWDYLYDCPRSVLLRGNDKSKSAVDLYNQIT</sequence>
<dbReference type="EMBL" id="LAZR01001927">
    <property type="protein sequence ID" value="KKN37009.1"/>
    <property type="molecule type" value="Genomic_DNA"/>
</dbReference>
<gene>
    <name evidence="1" type="ORF">LCGC14_0767690</name>
</gene>